<keyword evidence="2" id="KW-1185">Reference proteome</keyword>
<gene>
    <name evidence="1" type="ORF">J2Y01_004546</name>
</gene>
<comment type="caution">
    <text evidence="1">The sequence shown here is derived from an EMBL/GenBank/DDBJ whole genome shotgun (WGS) entry which is preliminary data.</text>
</comment>
<sequence length="72" mass="8245">MFDILKSKKFPLFACTLTLDELRIMSLLLPTTVKVWQTDARFTVAFDTEADQRTAAIILEALRLKDAQEGKR</sequence>
<organism evidence="1 2">
    <name type="scientific">Deinococcus soli</name>
    <name type="common">ex Cha et al. 2016</name>
    <dbReference type="NCBI Taxonomy" id="1309411"/>
    <lineage>
        <taxon>Bacteria</taxon>
        <taxon>Thermotogati</taxon>
        <taxon>Deinococcota</taxon>
        <taxon>Deinococci</taxon>
        <taxon>Deinococcales</taxon>
        <taxon>Deinococcaceae</taxon>
        <taxon>Deinococcus</taxon>
    </lineage>
</organism>
<dbReference type="EMBL" id="JAVDTP010000021">
    <property type="protein sequence ID" value="MDR6754015.1"/>
    <property type="molecule type" value="Genomic_DNA"/>
</dbReference>
<protein>
    <submittedName>
        <fullName evidence="1">Uncharacterized protein</fullName>
    </submittedName>
</protein>
<dbReference type="Proteomes" id="UP001252370">
    <property type="component" value="Unassembled WGS sequence"/>
</dbReference>
<evidence type="ECO:0000313" key="2">
    <source>
        <dbReference type="Proteomes" id="UP001252370"/>
    </source>
</evidence>
<evidence type="ECO:0000313" key="1">
    <source>
        <dbReference type="EMBL" id="MDR6754015.1"/>
    </source>
</evidence>
<reference evidence="1" key="1">
    <citation type="submission" date="2023-07" db="EMBL/GenBank/DDBJ databases">
        <title>Sorghum-associated microbial communities from plants grown in Nebraska, USA.</title>
        <authorList>
            <person name="Schachtman D."/>
        </authorList>
    </citation>
    <scope>NUCLEOTIDE SEQUENCE</scope>
    <source>
        <strain evidence="1">BE73</strain>
    </source>
</reference>
<proteinExistence type="predicted"/>
<accession>A0ACC6KNN0</accession>
<name>A0ACC6KNN0_9DEIO</name>